<feature type="region of interest" description="Disordered" evidence="15">
    <location>
        <begin position="1434"/>
        <end position="1476"/>
    </location>
</feature>
<dbReference type="SMART" id="SM00324">
    <property type="entry name" value="RhoGAP"/>
    <property type="match status" value="1"/>
</dbReference>
<dbReference type="PROSITE" id="PS50003">
    <property type="entry name" value="PH_DOMAIN"/>
    <property type="match status" value="1"/>
</dbReference>
<dbReference type="InterPro" id="IPR000836">
    <property type="entry name" value="PRTase_dom"/>
</dbReference>
<evidence type="ECO:0000256" key="14">
    <source>
        <dbReference type="PROSITE-ProRule" id="PRU00168"/>
    </source>
</evidence>
<evidence type="ECO:0000256" key="13">
    <source>
        <dbReference type="ARBA" id="ARBA00049535"/>
    </source>
</evidence>
<dbReference type="GO" id="GO:0006164">
    <property type="term" value="P:purine nucleotide biosynthetic process"/>
    <property type="evidence" value="ECO:0007669"/>
    <property type="project" value="TreeGrafter"/>
</dbReference>
<dbReference type="GO" id="GO:0004749">
    <property type="term" value="F:ribose phosphate diphosphokinase activity"/>
    <property type="evidence" value="ECO:0007669"/>
    <property type="project" value="UniProtKB-EC"/>
</dbReference>
<feature type="domain" description="Ras-GEF" evidence="17">
    <location>
        <begin position="1037"/>
        <end position="1310"/>
    </location>
</feature>
<feature type="region of interest" description="Disordered" evidence="15">
    <location>
        <begin position="789"/>
        <end position="829"/>
    </location>
</feature>
<dbReference type="SUPFAM" id="SSF50729">
    <property type="entry name" value="PH domain-like"/>
    <property type="match status" value="2"/>
</dbReference>
<dbReference type="GO" id="GO:0006015">
    <property type="term" value="P:5-phosphoribose 1-diphosphate biosynthetic process"/>
    <property type="evidence" value="ECO:0007669"/>
    <property type="project" value="TreeGrafter"/>
</dbReference>
<evidence type="ECO:0000313" key="21">
    <source>
        <dbReference type="Proteomes" id="UP000014254"/>
    </source>
</evidence>
<proteinExistence type="inferred from homology"/>
<evidence type="ECO:0000259" key="16">
    <source>
        <dbReference type="PROSITE" id="PS50003"/>
    </source>
</evidence>
<dbReference type="Proteomes" id="UP000014254">
    <property type="component" value="Unassembled WGS sequence"/>
</dbReference>
<dbReference type="PROSITE" id="PS00114">
    <property type="entry name" value="PRPP_SYNTHASE"/>
    <property type="match status" value="1"/>
</dbReference>
<dbReference type="GO" id="GO:0000287">
    <property type="term" value="F:magnesium ion binding"/>
    <property type="evidence" value="ECO:0007669"/>
    <property type="project" value="InterPro"/>
</dbReference>
<dbReference type="InterPro" id="IPR000651">
    <property type="entry name" value="Ras-like_Gua-exchang_fac_N"/>
</dbReference>
<dbReference type="InterPro" id="IPR005946">
    <property type="entry name" value="Rib-P_diPkinase"/>
</dbReference>
<dbReference type="InterPro" id="IPR000842">
    <property type="entry name" value="PRib_PP_synth_CS"/>
</dbReference>
<dbReference type="OMA" id="TLEDDRW"/>
<keyword evidence="9" id="KW-0547">Nucleotide-binding</keyword>
<feature type="domain" description="Rho-GAP" evidence="19">
    <location>
        <begin position="2467"/>
        <end position="2665"/>
    </location>
</feature>
<keyword evidence="6" id="KW-0808">Transferase</keyword>
<feature type="compositionally biased region" description="Low complexity" evidence="15">
    <location>
        <begin position="425"/>
        <end position="442"/>
    </location>
</feature>
<evidence type="ECO:0000259" key="18">
    <source>
        <dbReference type="PROSITE" id="PS50212"/>
    </source>
</evidence>
<evidence type="ECO:0000256" key="6">
    <source>
        <dbReference type="ARBA" id="ARBA00022679"/>
    </source>
</evidence>
<dbReference type="GO" id="GO:0009156">
    <property type="term" value="P:ribonucleoside monophosphate biosynthetic process"/>
    <property type="evidence" value="ECO:0007669"/>
    <property type="project" value="InterPro"/>
</dbReference>
<dbReference type="InterPro" id="IPR041681">
    <property type="entry name" value="PH_9"/>
</dbReference>
<dbReference type="PROSITE" id="PS50212">
    <property type="entry name" value="RASGEF_NTER"/>
    <property type="match status" value="2"/>
</dbReference>
<dbReference type="STRING" id="1220926.S2JL19"/>
<dbReference type="InterPro" id="IPR000198">
    <property type="entry name" value="RhoGAP_dom"/>
</dbReference>
<feature type="compositionally biased region" description="Low complexity" evidence="15">
    <location>
        <begin position="2307"/>
        <end position="2321"/>
    </location>
</feature>
<dbReference type="SMART" id="SM00233">
    <property type="entry name" value="PH"/>
    <property type="match status" value="2"/>
</dbReference>
<evidence type="ECO:0000256" key="15">
    <source>
        <dbReference type="SAM" id="MobiDB-lite"/>
    </source>
</evidence>
<comment type="pathway">
    <text evidence="2">Metabolic intermediate biosynthesis; 5-phospho-alpha-D-ribose 1-diphosphate biosynthesis; 5-phospho-alpha-D-ribose 1-diphosphate from D-ribose 5-phosphate (route I): step 1/1.</text>
</comment>
<comment type="similarity">
    <text evidence="3">Belongs to the ribose-phosphate pyrophosphokinase family.</text>
</comment>
<evidence type="ECO:0000313" key="20">
    <source>
        <dbReference type="EMBL" id="EPB83243.1"/>
    </source>
</evidence>
<dbReference type="PANTHER" id="PTHR10210:SF57">
    <property type="entry name" value="RIBOSE-PHOSPHATE DIPHOSPHOKINASE"/>
    <property type="match status" value="1"/>
</dbReference>
<evidence type="ECO:0000256" key="7">
    <source>
        <dbReference type="ARBA" id="ARBA00022723"/>
    </source>
</evidence>
<dbReference type="GO" id="GO:0005085">
    <property type="term" value="F:guanyl-nucleotide exchange factor activity"/>
    <property type="evidence" value="ECO:0007669"/>
    <property type="project" value="UniProtKB-KW"/>
</dbReference>
<dbReference type="OrthoDB" id="79452at2759"/>
<dbReference type="PROSITE" id="PS50238">
    <property type="entry name" value="RHOGAP"/>
    <property type="match status" value="1"/>
</dbReference>
<accession>S2JL19</accession>
<dbReference type="CDD" id="cd00821">
    <property type="entry name" value="PH"/>
    <property type="match status" value="1"/>
</dbReference>
<feature type="region of interest" description="Disordered" evidence="15">
    <location>
        <begin position="370"/>
        <end position="448"/>
    </location>
</feature>
<feature type="domain" description="PH" evidence="16">
    <location>
        <begin position="2388"/>
        <end position="2423"/>
    </location>
</feature>
<comment type="catalytic activity">
    <reaction evidence="13">
        <text>D-ribose 5-phosphate + ATP = 5-phospho-alpha-D-ribose 1-diphosphate + AMP + H(+)</text>
        <dbReference type="Rhea" id="RHEA:15609"/>
        <dbReference type="ChEBI" id="CHEBI:15378"/>
        <dbReference type="ChEBI" id="CHEBI:30616"/>
        <dbReference type="ChEBI" id="CHEBI:58017"/>
        <dbReference type="ChEBI" id="CHEBI:78346"/>
        <dbReference type="ChEBI" id="CHEBI:456215"/>
        <dbReference type="EC" id="2.7.6.1"/>
    </reaction>
</comment>
<evidence type="ECO:0000256" key="10">
    <source>
        <dbReference type="ARBA" id="ARBA00022777"/>
    </source>
</evidence>
<feature type="domain" description="N-terminal Ras-GEF" evidence="18">
    <location>
        <begin position="1586"/>
        <end position="1782"/>
    </location>
</feature>
<dbReference type="SUPFAM" id="SSF53271">
    <property type="entry name" value="PRTase-like"/>
    <property type="match status" value="2"/>
</dbReference>
<dbReference type="FunFam" id="3.40.50.2020:FF:000043">
    <property type="entry name" value="Ribose-phosphate pyrophosphokinase 1"/>
    <property type="match status" value="1"/>
</dbReference>
<evidence type="ECO:0000256" key="2">
    <source>
        <dbReference type="ARBA" id="ARBA00004996"/>
    </source>
</evidence>
<dbReference type="Gene3D" id="1.10.840.10">
    <property type="entry name" value="Ras guanine-nucleotide exchange factors catalytic domain"/>
    <property type="match status" value="2"/>
</dbReference>
<dbReference type="InterPro" id="IPR011993">
    <property type="entry name" value="PH-like_dom_sf"/>
</dbReference>
<comment type="cofactor">
    <cofactor evidence="1">
        <name>Mg(2+)</name>
        <dbReference type="ChEBI" id="CHEBI:18420"/>
    </cofactor>
</comment>
<evidence type="ECO:0000256" key="8">
    <source>
        <dbReference type="ARBA" id="ARBA00022727"/>
    </source>
</evidence>
<dbReference type="SUPFAM" id="SSF48350">
    <property type="entry name" value="GTPase activation domain, GAP"/>
    <property type="match status" value="1"/>
</dbReference>
<reference evidence="21" key="1">
    <citation type="submission" date="2013-05" db="EMBL/GenBank/DDBJ databases">
        <title>The Genome sequence of Mucor circinelloides f. circinelloides 1006PhL.</title>
        <authorList>
            <consortium name="The Broad Institute Genomics Platform"/>
            <person name="Cuomo C."/>
            <person name="Earl A."/>
            <person name="Findley K."/>
            <person name="Lee S.C."/>
            <person name="Walker B."/>
            <person name="Young S."/>
            <person name="Zeng Q."/>
            <person name="Gargeya S."/>
            <person name="Fitzgerald M."/>
            <person name="Haas B."/>
            <person name="Abouelleil A."/>
            <person name="Allen A.W."/>
            <person name="Alvarado L."/>
            <person name="Arachchi H.M."/>
            <person name="Berlin A.M."/>
            <person name="Chapman S.B."/>
            <person name="Gainer-Dewar J."/>
            <person name="Goldberg J."/>
            <person name="Griggs A."/>
            <person name="Gujja S."/>
            <person name="Hansen M."/>
            <person name="Howarth C."/>
            <person name="Imamovic A."/>
            <person name="Ireland A."/>
            <person name="Larimer J."/>
            <person name="McCowan C."/>
            <person name="Murphy C."/>
            <person name="Pearson M."/>
            <person name="Poon T.W."/>
            <person name="Priest M."/>
            <person name="Roberts A."/>
            <person name="Saif S."/>
            <person name="Shea T."/>
            <person name="Sisk P."/>
            <person name="Sykes S."/>
            <person name="Wortman J."/>
            <person name="Nusbaum C."/>
            <person name="Birren B."/>
        </authorList>
    </citation>
    <scope>NUCLEOTIDE SEQUENCE [LARGE SCALE GENOMIC DNA]</scope>
    <source>
        <strain evidence="21">1006PhL</strain>
    </source>
</reference>
<feature type="region of interest" description="Disordered" evidence="15">
    <location>
        <begin position="197"/>
        <end position="216"/>
    </location>
</feature>
<dbReference type="GO" id="GO:0002189">
    <property type="term" value="C:ribose phosphate diphosphokinase complex"/>
    <property type="evidence" value="ECO:0007669"/>
    <property type="project" value="UniProtKB-ARBA"/>
</dbReference>
<feature type="compositionally biased region" description="Low complexity" evidence="15">
    <location>
        <begin position="1378"/>
        <end position="1403"/>
    </location>
</feature>
<feature type="domain" description="N-terminal Ras-GEF" evidence="18">
    <location>
        <begin position="861"/>
        <end position="973"/>
    </location>
</feature>
<feature type="region of interest" description="Disordered" evidence="15">
    <location>
        <begin position="1364"/>
        <end position="1420"/>
    </location>
</feature>
<keyword evidence="5" id="KW-0343">GTPase activation</keyword>
<dbReference type="Pfam" id="PF14572">
    <property type="entry name" value="Pribosyl_synth"/>
    <property type="match status" value="1"/>
</dbReference>
<dbReference type="Pfam" id="PF15410">
    <property type="entry name" value="PH_9"/>
    <property type="match status" value="1"/>
</dbReference>
<dbReference type="InterPro" id="IPR001849">
    <property type="entry name" value="PH_domain"/>
</dbReference>
<dbReference type="Gene3D" id="3.40.50.2020">
    <property type="match status" value="4"/>
</dbReference>
<dbReference type="Pfam" id="PF13793">
    <property type="entry name" value="Pribosyltran_N"/>
    <property type="match status" value="1"/>
</dbReference>
<dbReference type="FunFam" id="3.40.50.2020:FF:000001">
    <property type="entry name" value="Ribose-phosphate pyrophosphokinase"/>
    <property type="match status" value="1"/>
</dbReference>
<organism evidence="20 21">
    <name type="scientific">Mucor circinelloides f. circinelloides (strain 1006PhL)</name>
    <name type="common">Mucormycosis agent</name>
    <name type="synonym">Calyptromyces circinelloides</name>
    <dbReference type="NCBI Taxonomy" id="1220926"/>
    <lineage>
        <taxon>Eukaryota</taxon>
        <taxon>Fungi</taxon>
        <taxon>Fungi incertae sedis</taxon>
        <taxon>Mucoromycota</taxon>
        <taxon>Mucoromycotina</taxon>
        <taxon>Mucoromycetes</taxon>
        <taxon>Mucorales</taxon>
        <taxon>Mucorineae</taxon>
        <taxon>Mucoraceae</taxon>
        <taxon>Mucor</taxon>
    </lineage>
</organism>
<dbReference type="GO" id="GO:0016301">
    <property type="term" value="F:kinase activity"/>
    <property type="evidence" value="ECO:0007669"/>
    <property type="project" value="UniProtKB-KW"/>
</dbReference>
<dbReference type="Gene3D" id="1.20.870.10">
    <property type="entry name" value="Son of sevenless (SoS) protein Chain: S domain 1"/>
    <property type="match status" value="2"/>
</dbReference>
<keyword evidence="11" id="KW-0067">ATP-binding</keyword>
<dbReference type="Pfam" id="PF00617">
    <property type="entry name" value="RasGEF"/>
    <property type="match status" value="1"/>
</dbReference>
<dbReference type="SMART" id="SM00229">
    <property type="entry name" value="RasGEFN"/>
    <property type="match status" value="2"/>
</dbReference>
<dbReference type="GO" id="GO:0007264">
    <property type="term" value="P:small GTPase-mediated signal transduction"/>
    <property type="evidence" value="ECO:0007669"/>
    <property type="project" value="InterPro"/>
</dbReference>
<feature type="compositionally biased region" description="Polar residues" evidence="15">
    <location>
        <begin position="1365"/>
        <end position="1377"/>
    </location>
</feature>
<dbReference type="CDD" id="cd06224">
    <property type="entry name" value="REM"/>
    <property type="match status" value="1"/>
</dbReference>
<dbReference type="EC" id="2.7.6.1" evidence="4"/>
<dbReference type="GO" id="GO:0005096">
    <property type="term" value="F:GTPase activator activity"/>
    <property type="evidence" value="ECO:0007669"/>
    <property type="project" value="UniProtKB-KW"/>
</dbReference>
<dbReference type="InterPro" id="IPR029099">
    <property type="entry name" value="Pribosyltran_N"/>
</dbReference>
<dbReference type="Gene3D" id="2.30.29.30">
    <property type="entry name" value="Pleckstrin-homology domain (PH domain)/Phosphotyrosine-binding domain (PTB)"/>
    <property type="match status" value="2"/>
</dbReference>
<dbReference type="InterPro" id="IPR036964">
    <property type="entry name" value="RASGEF_cat_dom_sf"/>
</dbReference>
<feature type="compositionally biased region" description="Basic and acidic residues" evidence="15">
    <location>
        <begin position="406"/>
        <end position="424"/>
    </location>
</feature>
<keyword evidence="8" id="KW-0545">Nucleotide biosynthesis</keyword>
<evidence type="ECO:0000256" key="1">
    <source>
        <dbReference type="ARBA" id="ARBA00001946"/>
    </source>
</evidence>
<name>S2JL19_MUCC1</name>
<dbReference type="SMART" id="SM01400">
    <property type="entry name" value="Pribosyltran_N"/>
    <property type="match status" value="1"/>
</dbReference>
<dbReference type="CDD" id="cd06223">
    <property type="entry name" value="PRTases_typeI"/>
    <property type="match status" value="1"/>
</dbReference>
<keyword evidence="10" id="KW-0418">Kinase</keyword>
<feature type="compositionally biased region" description="Polar residues" evidence="15">
    <location>
        <begin position="1467"/>
        <end position="1476"/>
    </location>
</feature>
<feature type="compositionally biased region" description="Low complexity" evidence="15">
    <location>
        <begin position="2680"/>
        <end position="2703"/>
    </location>
</feature>
<feature type="region of interest" description="Disordered" evidence="15">
    <location>
        <begin position="2676"/>
        <end position="2703"/>
    </location>
</feature>
<dbReference type="EMBL" id="KE124078">
    <property type="protein sequence ID" value="EPB83243.1"/>
    <property type="molecule type" value="Genomic_DNA"/>
</dbReference>
<evidence type="ECO:0000259" key="19">
    <source>
        <dbReference type="PROSITE" id="PS50238"/>
    </source>
</evidence>
<keyword evidence="12" id="KW-0460">Magnesium</keyword>
<gene>
    <name evidence="20" type="ORF">HMPREF1544_09987</name>
</gene>
<feature type="region of interest" description="Disordered" evidence="15">
    <location>
        <begin position="2300"/>
        <end position="2322"/>
    </location>
</feature>
<protein>
    <recommendedName>
        <fullName evidence="4">ribose-phosphate diphosphokinase</fullName>
        <ecNumber evidence="4">2.7.6.1</ecNumber>
    </recommendedName>
</protein>
<evidence type="ECO:0000259" key="17">
    <source>
        <dbReference type="PROSITE" id="PS50009"/>
    </source>
</evidence>
<evidence type="ECO:0000256" key="3">
    <source>
        <dbReference type="ARBA" id="ARBA00006478"/>
    </source>
</evidence>
<evidence type="ECO:0000256" key="12">
    <source>
        <dbReference type="ARBA" id="ARBA00022842"/>
    </source>
</evidence>
<dbReference type="NCBIfam" id="TIGR01251">
    <property type="entry name" value="ribP_PPkin"/>
    <property type="match status" value="1"/>
</dbReference>
<dbReference type="InterPro" id="IPR029057">
    <property type="entry name" value="PRTase-like"/>
</dbReference>
<dbReference type="PANTHER" id="PTHR10210">
    <property type="entry name" value="RIBOSE-PHOSPHATE DIPHOSPHOKINASE FAMILY MEMBER"/>
    <property type="match status" value="1"/>
</dbReference>
<dbReference type="SMART" id="SM00147">
    <property type="entry name" value="RasGEF"/>
    <property type="match status" value="1"/>
</dbReference>
<feature type="compositionally biased region" description="Low complexity" evidence="15">
    <location>
        <begin position="376"/>
        <end position="403"/>
    </location>
</feature>
<dbReference type="GO" id="GO:0005524">
    <property type="term" value="F:ATP binding"/>
    <property type="evidence" value="ECO:0007669"/>
    <property type="project" value="UniProtKB-KW"/>
</dbReference>
<dbReference type="InterPro" id="IPR001895">
    <property type="entry name" value="RASGEF_cat_dom"/>
</dbReference>
<keyword evidence="14" id="KW-0344">Guanine-nucleotide releasing factor</keyword>
<dbReference type="PROSITE" id="PS50009">
    <property type="entry name" value="RASGEF_CAT"/>
    <property type="match status" value="1"/>
</dbReference>
<dbReference type="Pfam" id="PF00620">
    <property type="entry name" value="RhoGAP"/>
    <property type="match status" value="1"/>
</dbReference>
<dbReference type="eggNOG" id="KOG1450">
    <property type="taxonomic scope" value="Eukaryota"/>
</dbReference>
<dbReference type="Gene3D" id="1.10.555.10">
    <property type="entry name" value="Rho GTPase activation protein"/>
    <property type="match status" value="1"/>
</dbReference>
<evidence type="ECO:0000256" key="9">
    <source>
        <dbReference type="ARBA" id="ARBA00022741"/>
    </source>
</evidence>
<keyword evidence="21" id="KW-1185">Reference proteome</keyword>
<dbReference type="InterPro" id="IPR008936">
    <property type="entry name" value="Rho_GTPase_activation_prot"/>
</dbReference>
<keyword evidence="7" id="KW-0479">Metal-binding</keyword>
<dbReference type="Pfam" id="PF00618">
    <property type="entry name" value="RasGEF_N"/>
    <property type="match status" value="1"/>
</dbReference>
<sequence>MRNTKILAGSSHPELAALVTKRLGTPLSECTLQKFSNKETNVEIRVSVRNEDVFIIQSGSNNMNDNIIELCIMIQAARIGSGKRITAVLPYFPYCKQSKRKGRTSITAKLVANMLAVAGVDHIITMDLHASQMQGFFQRPVDNLYAEPVIARWITQTVPNWQNGVIVSKNAGGAKRVTSLADALRLDFALIHKDRSRMGPQGQNRPYSGMPKSGEGESSVRVYEEEEEVVNDDVEDLTASISSLNEAGVNGDVVNAAVTVVADKDGESTITLVGDVRGKVAFLTDDIIDSVGTFLDAADHLVKKCEADKVYIIATHGVLSGDAIQKIEACDSVYKLVVTNTFPIPKEKMEQSSKLIVIDISNTLAEAIRRTQQHQQKTTSPRQSTSSSRSAAAAAAISKPWSIDTHPIHTPEKPLSRSFDEHSASSEFNTSSSNSSTATSTTKRMLNRSTRPMSMMGMDSLLAQSTDLPATISVAKPQINHTATDTTTTTINTTTTTLNSATPHDSALDAFSTPVVARRRNSTNTSTLKNNNNAAEKRTSLIILKEGYLFKKTDFKPFHKQTKLDRGWKLYRVVLRGHKLYLYKLTSESPLRSLFPMPNHPLKQLHSNHSLASQQSSFSLSNSSISSITTTATTTTPYASSLLVRGDFDREAQQVFFPTQQASTAQGAVFMELNQVTLQAKHQVNLIIYNDSLYTCIRPDPLSSLWKIDTKIPIHRLKVEYMTSSHTNPTSPASFSSMQSDPYFNQHSHSNGLLLFNIQYVNRPSILGVYSTQHREAGHAWISRFQSKTAANTEDDVERGDVESSRSGGSLSREDDGYGWEDNSSSSRMYDATQRIHPDIVFRDHRSDQEPLPQPQQQQTDENYIQGGTVNALVHELLYNTDQHEHYMQIFLLTYSTFTTGARVLSEIKTCLVANSTFEQRVLDIFTFWCQHFALDIMGEVATGMMDILDHHMVDANAVHVKELVLKTVSENAQKTCEQTMVSTCTAHHPNQEEEEEEEDQVENITAYETDGKRRDSINLSNLLLTGLTPAVFLSIDPTSFAQQIYLFHLNKHKQYQKDLMNPISYLPRPQLSVQMLNSLLFTTMAPHFLTKLIRNQILIDTQQQEADNCMLVRSQLLEHWIRIGLELKELGDMTGWCAVAMGICSVGIVRLRETWKAIDRALVHQVQVEWVNILTEYGLFSQIMWAEGWGDKSSLSQFSKVLSSTASDKDLPFFGTIRQSVDRYRKHNKKLLSPSMVNFEECECIYEAITTNLDKWKQQQQRTPLDLINPSFPAVGPLQSFFEHSVTDLMSVPHDYKYLQECSLACEPRVFGQGFDRRKFSGRSATHPLHPQAGTLTDVAPPSTASLVFPTILDSCTLLESKKQTSGNTTDTGVSGSNSHASMISLASSSSQQQASSSAASATKRTHPRKTGTNNSVRSLRSFMEEDRNAKMSALEAEQTTPVEQDSPVKESNRKAFRHRTYSFPPGSSSTGNKMLSTSSKYDLLESENSRTWLGSLISSRYHKTYSTKALIEAHRKSRAAQYGHNGELLLTVEQGELVFKASAILKGEKPAVDESNRLKKTESNYSIDFLKKDEDESNSEQDALLVAVKAAYLEQLVETLVRGIAPHEESLKDQWQMISLAEGLSQQNQPARIAMDEEEYINVFFMTFRVYCSANHLLDMLKRRFMDAKSKCKSPLKRKNSLILLETYFSATDAPSPSSSKKSTANESLLTFDWKKVAEIQLRVLNLMLYWVEEHPYDFVDEVEATRYIANFLKNAKTALEEWRVPLQEYQAQDISEDIKLNHVEALKMADIIATRISQLRNQFIRKSISPCYDLKAIEFDAESARGGEDLYKQLTDGCTRYHTTLQLATNKLVPLSISTRPRDMEAKSLVDRFPPETLLEQVDRAVGQLFSAVTMQDWIQTLDVFEAQSGDIYAWLPARKSSRTSRMPAALAPVLDAPSSHLASYHVLPDEIIVSDIFTAIEGARRSVVSPSAFADDDLLLAFPGSIQYLYCMHFIIRSWVINDIAAMDIDSKTRVLRIEKFIQIVMLSRISSEKLVLFPELKESAKGRVPGFVEYAIASALVSPEVRLFTKAWQDVAMQHGHANLDNLENLLSQIQKMQTVLSSSNPARAVSSTSSYSLSSIATSSSSQHQQQQLVVPSLAWIFERIMELCFHVPDTFEKKDNLINFDKRRYVYQFLQLIVNVQTDLQKQQVESKGISMSFLISPHESKDTWKDLRELAIKENKKTMSGGTSSMVLRGTSSKSLQRGMVFNKLVAEQMDKLKKDFKERDRVDKEWLSLQHKLQKKQLEQARLIEKQDRKANLSKPSSASSQQSSGHSVMPRINSFLRGLRPQSIVATPIQHIFPHSPSALDASSSQYLSTTKASTVINLIHSTTSVASTYTKREFVFRIVTEEGGQYLFQGMNREDMHDWMQHINNSAREGAAKRQSVLAAESLDIDTSQQQHRQAMLGSRTQTASRTSVYGVTLDYLMRDGKVPLVVDKCIREIEERGLEEVGIYRVAGTGSVVSALKAEFNKDVSKVDLSDPNWADINVVADALKQFLRELPEPLLTYALYDDLITASASEDHDERVYMIKKVIKKLPYCNYVLLKRIIEHFVMQVQSLSFVTDFEATNHMYATNLAIVFGPTLLQPTPGPASFATTMSNLGHHQNIVKYLILNYHYLFDVECDEAEKDEEEVAAAASTVEEPTTAATSSSSLNNNP</sequence>
<dbReference type="InterPro" id="IPR023578">
    <property type="entry name" value="Ras_GEF_dom_sf"/>
</dbReference>
<evidence type="ECO:0000256" key="4">
    <source>
        <dbReference type="ARBA" id="ARBA00013247"/>
    </source>
</evidence>
<dbReference type="eggNOG" id="KOG1448">
    <property type="taxonomic scope" value="Eukaryota"/>
</dbReference>
<evidence type="ECO:0000256" key="5">
    <source>
        <dbReference type="ARBA" id="ARBA00022468"/>
    </source>
</evidence>
<dbReference type="InParanoid" id="S2JL19"/>
<dbReference type="GO" id="GO:0005737">
    <property type="term" value="C:cytoplasm"/>
    <property type="evidence" value="ECO:0007669"/>
    <property type="project" value="TreeGrafter"/>
</dbReference>
<dbReference type="SUPFAM" id="SSF48366">
    <property type="entry name" value="Ras GEF"/>
    <property type="match status" value="2"/>
</dbReference>
<evidence type="ECO:0000256" key="11">
    <source>
        <dbReference type="ARBA" id="ARBA00022840"/>
    </source>
</evidence>
<dbReference type="VEuPathDB" id="FungiDB:HMPREF1544_09987"/>